<feature type="domain" description="FAD/NAD(P)-binding" evidence="2">
    <location>
        <begin position="4"/>
        <end position="295"/>
    </location>
</feature>
<evidence type="ECO:0000313" key="4">
    <source>
        <dbReference type="Proteomes" id="UP000584867"/>
    </source>
</evidence>
<dbReference type="InterPro" id="IPR051691">
    <property type="entry name" value="Metab_Enz_Cyan_OpOx_G3PDH"/>
</dbReference>
<dbReference type="PANTHER" id="PTHR42949">
    <property type="entry name" value="ANAEROBIC GLYCEROL-3-PHOSPHATE DEHYDROGENASE SUBUNIT B"/>
    <property type="match status" value="1"/>
</dbReference>
<evidence type="ECO:0000256" key="1">
    <source>
        <dbReference type="ARBA" id="ARBA00023002"/>
    </source>
</evidence>
<dbReference type="EMBL" id="JACHIO010000005">
    <property type="protein sequence ID" value="MBB5063096.1"/>
    <property type="molecule type" value="Genomic_DNA"/>
</dbReference>
<comment type="caution">
    <text evidence="3">The sequence shown here is derived from an EMBL/GenBank/DDBJ whole genome shotgun (WGS) entry which is preliminary data.</text>
</comment>
<reference evidence="3 4" key="1">
    <citation type="submission" date="2020-08" db="EMBL/GenBank/DDBJ databases">
        <title>Genomic Encyclopedia of Type Strains, Phase IV (KMG-V): Genome sequencing to study the core and pangenomes of soil and plant-associated prokaryotes.</title>
        <authorList>
            <person name="Whitman W."/>
        </authorList>
    </citation>
    <scope>NUCLEOTIDE SEQUENCE [LARGE SCALE GENOMIC DNA]</scope>
    <source>
        <strain evidence="3 4">X5P3</strain>
    </source>
</reference>
<sequence length="435" mass="45987">MRAEVLVIGAGPAGIAAATAAAENGCKVIVLDDNVTAGGQIWRGATVDSANTQDVAKQRAMERLQRSGAQVLNGRSVFSADASGTVQTLQETASGNVVEQFHFEKLVLATGARERFLPFPGWTLPGVFGAGGLQALVKGGYSVAGKKIVVAGTGPLLLAVATHLAEDGAVISSVLEQATLAQLAPFAASLWTHPAKLVQGARFRVKLWKTPYRAGCWVIEAIAGSGQTLASVRVTDGTRTWTEPCDLLACGYHLVPNTEIAAFLGCAFRESFVQVDSAQRTSLPNVFCAGEPAGIAGLEAALVQGEIAGLACAGRSHASLQRRSAAERAFGDRMEKAFALRAELRSLPRPDTIVCRCEDVPFARLQGHQGWTDAKLQTRCGMGPCQGRICGPAIEQLLGWRPVSIRQPLFPVPLQAFCFPDASENNTTELIKEKA</sequence>
<organism evidence="3 4">
    <name type="scientific">Granulicella mallensis</name>
    <dbReference type="NCBI Taxonomy" id="940614"/>
    <lineage>
        <taxon>Bacteria</taxon>
        <taxon>Pseudomonadati</taxon>
        <taxon>Acidobacteriota</taxon>
        <taxon>Terriglobia</taxon>
        <taxon>Terriglobales</taxon>
        <taxon>Acidobacteriaceae</taxon>
        <taxon>Granulicella</taxon>
    </lineage>
</organism>
<accession>A0A7W7ZN89</accession>
<dbReference type="AlphaFoldDB" id="A0A7W7ZN89"/>
<dbReference type="PRINTS" id="PR00368">
    <property type="entry name" value="FADPNR"/>
</dbReference>
<protein>
    <submittedName>
        <fullName evidence="3">NADPH-dependent 2,4-dienoyl-CoA reductase/sulfur reductase-like enzyme</fullName>
    </submittedName>
</protein>
<dbReference type="InterPro" id="IPR041854">
    <property type="entry name" value="BFD-like_2Fe2S-bd_dom_sf"/>
</dbReference>
<dbReference type="Pfam" id="PF07992">
    <property type="entry name" value="Pyr_redox_2"/>
    <property type="match status" value="1"/>
</dbReference>
<proteinExistence type="predicted"/>
<evidence type="ECO:0000259" key="2">
    <source>
        <dbReference type="Pfam" id="PF07992"/>
    </source>
</evidence>
<dbReference type="Gene3D" id="1.10.10.1100">
    <property type="entry name" value="BFD-like [2Fe-2S]-binding domain"/>
    <property type="match status" value="1"/>
</dbReference>
<dbReference type="InterPro" id="IPR036188">
    <property type="entry name" value="FAD/NAD-bd_sf"/>
</dbReference>
<dbReference type="RefSeq" id="WP_221314314.1">
    <property type="nucleotide sequence ID" value="NZ_JACHIO010000005.1"/>
</dbReference>
<dbReference type="Gene3D" id="3.50.50.60">
    <property type="entry name" value="FAD/NAD(P)-binding domain"/>
    <property type="match status" value="2"/>
</dbReference>
<keyword evidence="1" id="KW-0560">Oxidoreductase</keyword>
<dbReference type="Proteomes" id="UP000584867">
    <property type="component" value="Unassembled WGS sequence"/>
</dbReference>
<dbReference type="PANTHER" id="PTHR42949:SF3">
    <property type="entry name" value="ANAEROBIC GLYCEROL-3-PHOSPHATE DEHYDROGENASE SUBUNIT B"/>
    <property type="match status" value="1"/>
</dbReference>
<dbReference type="PRINTS" id="PR00469">
    <property type="entry name" value="PNDRDTASEII"/>
</dbReference>
<dbReference type="PIRSF" id="PIRSF037495">
    <property type="entry name" value="Opine_OX_OoxA/HcnB"/>
    <property type="match status" value="1"/>
</dbReference>
<evidence type="ECO:0000313" key="3">
    <source>
        <dbReference type="EMBL" id="MBB5063096.1"/>
    </source>
</evidence>
<name>A0A7W7ZN89_9BACT</name>
<gene>
    <name evidence="3" type="ORF">HDF15_001436</name>
</gene>
<dbReference type="GO" id="GO:0016491">
    <property type="term" value="F:oxidoreductase activity"/>
    <property type="evidence" value="ECO:0007669"/>
    <property type="project" value="UniProtKB-KW"/>
</dbReference>
<dbReference type="InterPro" id="IPR023753">
    <property type="entry name" value="FAD/NAD-binding_dom"/>
</dbReference>
<dbReference type="InterPro" id="IPR017224">
    <property type="entry name" value="Opine_Oxase_asu/HCN_bsu"/>
</dbReference>
<dbReference type="SUPFAM" id="SSF51905">
    <property type="entry name" value="FAD/NAD(P)-binding domain"/>
    <property type="match status" value="1"/>
</dbReference>